<organism evidence="6 7">
    <name type="scientific">Suillus discolor</name>
    <dbReference type="NCBI Taxonomy" id="1912936"/>
    <lineage>
        <taxon>Eukaryota</taxon>
        <taxon>Fungi</taxon>
        <taxon>Dikarya</taxon>
        <taxon>Basidiomycota</taxon>
        <taxon>Agaricomycotina</taxon>
        <taxon>Agaricomycetes</taxon>
        <taxon>Agaricomycetidae</taxon>
        <taxon>Boletales</taxon>
        <taxon>Suillineae</taxon>
        <taxon>Suillaceae</taxon>
        <taxon>Suillus</taxon>
    </lineage>
</organism>
<keyword evidence="5" id="KW-0489">Methyltransferase</keyword>
<keyword evidence="7" id="KW-1185">Reference proteome</keyword>
<dbReference type="AlphaFoldDB" id="A0A9P7FIF2"/>
<dbReference type="EMBL" id="JABBWM010000005">
    <property type="protein sequence ID" value="KAG2117165.1"/>
    <property type="molecule type" value="Genomic_DNA"/>
</dbReference>
<dbReference type="GO" id="GO:0032259">
    <property type="term" value="P:methylation"/>
    <property type="evidence" value="ECO:0007669"/>
    <property type="project" value="UniProtKB-KW"/>
</dbReference>
<reference evidence="6" key="1">
    <citation type="journal article" date="2020" name="New Phytol.">
        <title>Comparative genomics reveals dynamic genome evolution in host specialist ectomycorrhizal fungi.</title>
        <authorList>
            <person name="Lofgren L.A."/>
            <person name="Nguyen N.H."/>
            <person name="Vilgalys R."/>
            <person name="Ruytinx J."/>
            <person name="Liao H.L."/>
            <person name="Branco S."/>
            <person name="Kuo A."/>
            <person name="LaButti K."/>
            <person name="Lipzen A."/>
            <person name="Andreopoulos W."/>
            <person name="Pangilinan J."/>
            <person name="Riley R."/>
            <person name="Hundley H."/>
            <person name="Na H."/>
            <person name="Barry K."/>
            <person name="Grigoriev I.V."/>
            <person name="Stajich J.E."/>
            <person name="Kennedy P.G."/>
        </authorList>
    </citation>
    <scope>NUCLEOTIDE SEQUENCE</scope>
    <source>
        <strain evidence="6">FC423</strain>
    </source>
</reference>
<comment type="caution">
    <text evidence="5">Lacks conserved residue(s) required for the propagation of feature annotation.</text>
</comment>
<evidence type="ECO:0000256" key="3">
    <source>
        <dbReference type="ARBA" id="ARBA00022989"/>
    </source>
</evidence>
<keyword evidence="5" id="KW-0949">S-adenosyl-L-methionine</keyword>
<sequence>MSLLKIPFIIAPAIGIHISFSSFSPPPSLEEKVEPPRFELVILRFEGLWGNDIKKICTWAASSIEVANILVTHIDPSQIPEGIYGARALQFLRALHPTPISPAFLAGSLAVTIGGVLRFYCMSTLGKYWSWPLSVRREHRLVTSGPYSLVRHPSYTGFLFQYIGLLAMYGEQGAWLRQSGILQVPLVNVLVIILLFGLTLCAWMCITRPLVEDKMLQRALGKDWENWARRVRYRLLPGVY</sequence>
<evidence type="ECO:0000313" key="7">
    <source>
        <dbReference type="Proteomes" id="UP000823399"/>
    </source>
</evidence>
<keyword evidence="4 5" id="KW-0472">Membrane</keyword>
<evidence type="ECO:0000256" key="1">
    <source>
        <dbReference type="ARBA" id="ARBA00004141"/>
    </source>
</evidence>
<comment type="subcellular location">
    <subcellularLocation>
        <location evidence="5">Endoplasmic reticulum membrane</location>
        <topology evidence="5">Multi-pass membrane protein</topology>
    </subcellularLocation>
    <subcellularLocation>
        <location evidence="1">Membrane</location>
        <topology evidence="1">Multi-pass membrane protein</topology>
    </subcellularLocation>
</comment>
<feature type="transmembrane region" description="Helical" evidence="5">
    <location>
        <begin position="100"/>
        <end position="120"/>
    </location>
</feature>
<accession>A0A9P7FIF2</accession>
<gene>
    <name evidence="6" type="ORF">F5147DRAFT_303072</name>
</gene>
<comment type="catalytic activity">
    <reaction evidence="5">
        <text>[protein]-C-terminal S-[(2E,6E)-farnesyl]-L-cysteine + S-adenosyl-L-methionine = [protein]-C-terminal S-[(2E,6E)-farnesyl]-L-cysteine methyl ester + S-adenosyl-L-homocysteine</text>
        <dbReference type="Rhea" id="RHEA:21672"/>
        <dbReference type="Rhea" id="RHEA-COMP:12125"/>
        <dbReference type="Rhea" id="RHEA-COMP:12126"/>
        <dbReference type="ChEBI" id="CHEBI:57856"/>
        <dbReference type="ChEBI" id="CHEBI:59789"/>
        <dbReference type="ChEBI" id="CHEBI:90510"/>
        <dbReference type="ChEBI" id="CHEBI:90511"/>
        <dbReference type="EC" id="2.1.1.100"/>
    </reaction>
</comment>
<dbReference type="InterPro" id="IPR007269">
    <property type="entry name" value="ICMT_MeTrfase"/>
</dbReference>
<dbReference type="GO" id="GO:0004671">
    <property type="term" value="F:protein C-terminal S-isoprenylcysteine carboxyl O-methyltransferase activity"/>
    <property type="evidence" value="ECO:0007669"/>
    <property type="project" value="UniProtKB-EC"/>
</dbReference>
<dbReference type="GeneID" id="64691376"/>
<keyword evidence="3 5" id="KW-1133">Transmembrane helix</keyword>
<evidence type="ECO:0000256" key="5">
    <source>
        <dbReference type="RuleBase" id="RU362022"/>
    </source>
</evidence>
<evidence type="ECO:0000256" key="4">
    <source>
        <dbReference type="ARBA" id="ARBA00023136"/>
    </source>
</evidence>
<dbReference type="Proteomes" id="UP000823399">
    <property type="component" value="Unassembled WGS sequence"/>
</dbReference>
<name>A0A9P7FIF2_9AGAM</name>
<protein>
    <recommendedName>
        <fullName evidence="5">Protein-S-isoprenylcysteine O-methyltransferase</fullName>
        <ecNumber evidence="5">2.1.1.100</ecNumber>
    </recommendedName>
</protein>
<dbReference type="Gene3D" id="1.20.120.1630">
    <property type="match status" value="1"/>
</dbReference>
<proteinExistence type="inferred from homology"/>
<dbReference type="PANTHER" id="PTHR12714:SF9">
    <property type="entry name" value="PROTEIN-S-ISOPRENYLCYSTEINE O-METHYLTRANSFERASE"/>
    <property type="match status" value="1"/>
</dbReference>
<keyword evidence="2 5" id="KW-0812">Transmembrane</keyword>
<dbReference type="EC" id="2.1.1.100" evidence="5"/>
<evidence type="ECO:0000256" key="2">
    <source>
        <dbReference type="ARBA" id="ARBA00022692"/>
    </source>
</evidence>
<dbReference type="PANTHER" id="PTHR12714">
    <property type="entry name" value="PROTEIN-S ISOPRENYLCYSTEINE O-METHYLTRANSFERASE"/>
    <property type="match status" value="1"/>
</dbReference>
<dbReference type="Pfam" id="PF04140">
    <property type="entry name" value="ICMT"/>
    <property type="match status" value="1"/>
</dbReference>
<evidence type="ECO:0000313" key="6">
    <source>
        <dbReference type="EMBL" id="KAG2117165.1"/>
    </source>
</evidence>
<dbReference type="GO" id="GO:0005789">
    <property type="term" value="C:endoplasmic reticulum membrane"/>
    <property type="evidence" value="ECO:0007669"/>
    <property type="project" value="UniProtKB-SubCell"/>
</dbReference>
<dbReference type="RefSeq" id="XP_041298054.1">
    <property type="nucleotide sequence ID" value="XM_041429117.1"/>
</dbReference>
<dbReference type="OrthoDB" id="422086at2759"/>
<comment type="similarity">
    <text evidence="5">Belongs to the class VI-like SAM-binding methyltransferase superfamily. Isoprenylcysteine carboxyl methyltransferase family.</text>
</comment>
<comment type="caution">
    <text evidence="6">The sequence shown here is derived from an EMBL/GenBank/DDBJ whole genome shotgun (WGS) entry which is preliminary data.</text>
</comment>
<keyword evidence="5" id="KW-0256">Endoplasmic reticulum</keyword>
<keyword evidence="5" id="KW-0808">Transferase</keyword>
<feature type="transmembrane region" description="Helical" evidence="5">
    <location>
        <begin position="186"/>
        <end position="206"/>
    </location>
</feature>